<gene>
    <name evidence="3" type="ORF">CC1G_01219</name>
</gene>
<feature type="compositionally biased region" description="Low complexity" evidence="1">
    <location>
        <begin position="137"/>
        <end position="149"/>
    </location>
</feature>
<name>A8NEX7_COPC7</name>
<proteinExistence type="predicted"/>
<dbReference type="Gene3D" id="2.60.40.420">
    <property type="entry name" value="Cupredoxins - blue copper proteins"/>
    <property type="match status" value="1"/>
</dbReference>
<evidence type="ECO:0000313" key="4">
    <source>
        <dbReference type="Proteomes" id="UP000001861"/>
    </source>
</evidence>
<dbReference type="PANTHER" id="PTHR34883:SF15">
    <property type="entry name" value="EXTRACELLULAR SERINE-RICH PROTEIN"/>
    <property type="match status" value="1"/>
</dbReference>
<dbReference type="SUPFAM" id="SSF49503">
    <property type="entry name" value="Cupredoxins"/>
    <property type="match status" value="1"/>
</dbReference>
<dbReference type="InterPro" id="IPR052953">
    <property type="entry name" value="Ser-rich/MCO-related"/>
</dbReference>
<dbReference type="OMA" id="HCIAGMV"/>
<comment type="caution">
    <text evidence="3">The sequence shown here is derived from an EMBL/GenBank/DDBJ whole genome shotgun (WGS) entry which is preliminary data.</text>
</comment>
<feature type="compositionally biased region" description="Low complexity" evidence="1">
    <location>
        <begin position="156"/>
        <end position="165"/>
    </location>
</feature>
<evidence type="ECO:0000313" key="3">
    <source>
        <dbReference type="EMBL" id="EAU88846.1"/>
    </source>
</evidence>
<keyword evidence="4" id="KW-1185">Reference proteome</keyword>
<accession>A8NEX7</accession>
<protein>
    <recommendedName>
        <fullName evidence="5">Phytocyanin domain-containing protein</fullName>
    </recommendedName>
</protein>
<feature type="signal peptide" evidence="2">
    <location>
        <begin position="1"/>
        <end position="18"/>
    </location>
</feature>
<dbReference type="OrthoDB" id="1921208at2759"/>
<dbReference type="STRING" id="240176.A8NEX7"/>
<organism evidence="3 4">
    <name type="scientific">Coprinopsis cinerea (strain Okayama-7 / 130 / ATCC MYA-4618 / FGSC 9003)</name>
    <name type="common">Inky cap fungus</name>
    <name type="synonym">Hormographiella aspergillata</name>
    <dbReference type="NCBI Taxonomy" id="240176"/>
    <lineage>
        <taxon>Eukaryota</taxon>
        <taxon>Fungi</taxon>
        <taxon>Dikarya</taxon>
        <taxon>Basidiomycota</taxon>
        <taxon>Agaricomycotina</taxon>
        <taxon>Agaricomycetes</taxon>
        <taxon>Agaricomycetidae</taxon>
        <taxon>Agaricales</taxon>
        <taxon>Agaricineae</taxon>
        <taxon>Psathyrellaceae</taxon>
        <taxon>Coprinopsis</taxon>
    </lineage>
</organism>
<dbReference type="KEGG" id="cci:CC1G_01219"/>
<feature type="region of interest" description="Disordered" evidence="1">
    <location>
        <begin position="137"/>
        <end position="188"/>
    </location>
</feature>
<dbReference type="EMBL" id="AACS02000002">
    <property type="protein sequence ID" value="EAU88846.1"/>
    <property type="molecule type" value="Genomic_DNA"/>
</dbReference>
<dbReference type="VEuPathDB" id="FungiDB:CC1G_01219"/>
<dbReference type="eggNOG" id="ENOG502S40X">
    <property type="taxonomic scope" value="Eukaryota"/>
</dbReference>
<reference evidence="3 4" key="1">
    <citation type="journal article" date="2010" name="Proc. Natl. Acad. Sci. U.S.A.">
        <title>Insights into evolution of multicellular fungi from the assembled chromosomes of the mushroom Coprinopsis cinerea (Coprinus cinereus).</title>
        <authorList>
            <person name="Stajich J.E."/>
            <person name="Wilke S.K."/>
            <person name="Ahren D."/>
            <person name="Au C.H."/>
            <person name="Birren B.W."/>
            <person name="Borodovsky M."/>
            <person name="Burns C."/>
            <person name="Canback B."/>
            <person name="Casselton L.A."/>
            <person name="Cheng C.K."/>
            <person name="Deng J."/>
            <person name="Dietrich F.S."/>
            <person name="Fargo D.C."/>
            <person name="Farman M.L."/>
            <person name="Gathman A.C."/>
            <person name="Goldberg J."/>
            <person name="Guigo R."/>
            <person name="Hoegger P.J."/>
            <person name="Hooker J.B."/>
            <person name="Huggins A."/>
            <person name="James T.Y."/>
            <person name="Kamada T."/>
            <person name="Kilaru S."/>
            <person name="Kodira C."/>
            <person name="Kues U."/>
            <person name="Kupfer D."/>
            <person name="Kwan H.S."/>
            <person name="Lomsadze A."/>
            <person name="Li W."/>
            <person name="Lilly W.W."/>
            <person name="Ma L.J."/>
            <person name="Mackey A.J."/>
            <person name="Manning G."/>
            <person name="Martin F."/>
            <person name="Muraguchi H."/>
            <person name="Natvig D.O."/>
            <person name="Palmerini H."/>
            <person name="Ramesh M.A."/>
            <person name="Rehmeyer C.J."/>
            <person name="Roe B.A."/>
            <person name="Shenoy N."/>
            <person name="Stanke M."/>
            <person name="Ter-Hovhannisyan V."/>
            <person name="Tunlid A."/>
            <person name="Velagapudi R."/>
            <person name="Vision T.J."/>
            <person name="Zeng Q."/>
            <person name="Zolan M.E."/>
            <person name="Pukkila P.J."/>
        </authorList>
    </citation>
    <scope>NUCLEOTIDE SEQUENCE [LARGE SCALE GENOMIC DNA]</scope>
    <source>
        <strain evidence="4">Okayama-7 / 130 / ATCC MYA-4618 / FGSC 9003</strain>
    </source>
</reference>
<dbReference type="InParanoid" id="A8NEX7"/>
<evidence type="ECO:0000256" key="2">
    <source>
        <dbReference type="SAM" id="SignalP"/>
    </source>
</evidence>
<sequence length="208" mass="21154">MHFTLATAAVLLPLAARAADIAVSVGANGLLFEPTSVEAEVGDVVVFTFYPKNHTVTQSTFDEPCTPAPNGAHSGFRFLEAVDEAAPEVWRFSVENTSATWFYCAQEAPVNHCNSGMVFAINPTEERTFEAFAAAAESATAGPLPAEPSGSEEPDSPSGSNTPTGSGAGSQPSDAPGGADGEDADADGAIRTSAALPVLAAALLGLAL</sequence>
<evidence type="ECO:0000256" key="1">
    <source>
        <dbReference type="SAM" id="MobiDB-lite"/>
    </source>
</evidence>
<dbReference type="InterPro" id="IPR008972">
    <property type="entry name" value="Cupredoxin"/>
</dbReference>
<dbReference type="CDD" id="cd00920">
    <property type="entry name" value="Cupredoxin"/>
    <property type="match status" value="1"/>
</dbReference>
<feature type="chain" id="PRO_5002724223" description="Phytocyanin domain-containing protein" evidence="2">
    <location>
        <begin position="19"/>
        <end position="208"/>
    </location>
</feature>
<dbReference type="PANTHER" id="PTHR34883">
    <property type="entry name" value="SERINE-RICH PROTEIN, PUTATIVE-RELATED-RELATED"/>
    <property type="match status" value="1"/>
</dbReference>
<evidence type="ECO:0008006" key="5">
    <source>
        <dbReference type="Google" id="ProtNLM"/>
    </source>
</evidence>
<dbReference type="RefSeq" id="XP_001833157.1">
    <property type="nucleotide sequence ID" value="XM_001833105.2"/>
</dbReference>
<dbReference type="Proteomes" id="UP000001861">
    <property type="component" value="Unassembled WGS sequence"/>
</dbReference>
<keyword evidence="2" id="KW-0732">Signal</keyword>
<dbReference type="AlphaFoldDB" id="A8NEX7"/>
<dbReference type="GeneID" id="6009651"/>